<dbReference type="GeneTree" id="ENSGT00510000048072"/>
<feature type="domain" description="C2" evidence="2">
    <location>
        <begin position="1568"/>
        <end position="1695"/>
    </location>
</feature>
<dbReference type="InterPro" id="IPR035892">
    <property type="entry name" value="C2_domain_sf"/>
</dbReference>
<dbReference type="Gene3D" id="2.60.40.150">
    <property type="entry name" value="C2 domain"/>
    <property type="match status" value="2"/>
</dbReference>
<keyword evidence="4" id="KW-1185">Reference proteome</keyword>
<gene>
    <name evidence="3" type="primary">C2CD3</name>
    <name evidence="3" type="synonym">c2cd3</name>
</gene>
<dbReference type="PANTHER" id="PTHR21254:SF1">
    <property type="entry name" value="C2 DOMAIN-CONTAINING PROTEIN 3"/>
    <property type="match status" value="1"/>
</dbReference>
<accession>A0A8C4SBM1</accession>
<dbReference type="InterPro" id="IPR000008">
    <property type="entry name" value="C2_dom"/>
</dbReference>
<dbReference type="Pfam" id="PF25339">
    <property type="entry name" value="C2_C2CD3_N"/>
    <property type="match status" value="1"/>
</dbReference>
<feature type="domain" description="C2" evidence="2">
    <location>
        <begin position="751"/>
        <end position="881"/>
    </location>
</feature>
<dbReference type="Proteomes" id="UP000694620">
    <property type="component" value="Chromosome 4"/>
</dbReference>
<evidence type="ECO:0000259" key="2">
    <source>
        <dbReference type="PROSITE" id="PS50004"/>
    </source>
</evidence>
<dbReference type="GO" id="GO:0071539">
    <property type="term" value="P:protein localization to centrosome"/>
    <property type="evidence" value="ECO:0007669"/>
    <property type="project" value="TreeGrafter"/>
</dbReference>
<proteinExistence type="predicted"/>
<dbReference type="PROSITE" id="PS50004">
    <property type="entry name" value="C2"/>
    <property type="match status" value="5"/>
</dbReference>
<feature type="domain" description="C2" evidence="2">
    <location>
        <begin position="948"/>
        <end position="1105"/>
    </location>
</feature>
<dbReference type="GO" id="GO:0060271">
    <property type="term" value="P:cilium assembly"/>
    <property type="evidence" value="ECO:0007669"/>
    <property type="project" value="TreeGrafter"/>
</dbReference>
<feature type="region of interest" description="Disordered" evidence="1">
    <location>
        <begin position="2152"/>
        <end position="2185"/>
    </location>
</feature>
<feature type="region of interest" description="Disordered" evidence="1">
    <location>
        <begin position="2008"/>
        <end position="2073"/>
    </location>
</feature>
<dbReference type="GO" id="GO:0061511">
    <property type="term" value="P:centriole elongation"/>
    <property type="evidence" value="ECO:0007669"/>
    <property type="project" value="TreeGrafter"/>
</dbReference>
<dbReference type="Ensembl" id="ENSECRT00000014618.1">
    <property type="protein sequence ID" value="ENSECRP00000014364.1"/>
    <property type="gene ID" value="ENSECRG00000009587.1"/>
</dbReference>
<feature type="compositionally biased region" description="Basic residues" evidence="1">
    <location>
        <begin position="525"/>
        <end position="534"/>
    </location>
</feature>
<evidence type="ECO:0000313" key="4">
    <source>
        <dbReference type="Proteomes" id="UP000694620"/>
    </source>
</evidence>
<reference evidence="3" key="2">
    <citation type="submission" date="2025-08" db="UniProtKB">
        <authorList>
            <consortium name="Ensembl"/>
        </authorList>
    </citation>
    <scope>IDENTIFICATION</scope>
</reference>
<feature type="compositionally biased region" description="Basic residues" evidence="1">
    <location>
        <begin position="1"/>
        <end position="17"/>
    </location>
</feature>
<dbReference type="InterPro" id="IPR037775">
    <property type="entry name" value="C2_C2CD3"/>
</dbReference>
<feature type="domain" description="C2" evidence="2">
    <location>
        <begin position="1129"/>
        <end position="1298"/>
    </location>
</feature>
<evidence type="ECO:0000313" key="3">
    <source>
        <dbReference type="Ensembl" id="ENSECRP00000014364.1"/>
    </source>
</evidence>
<feature type="region of interest" description="Disordered" evidence="1">
    <location>
        <begin position="511"/>
        <end position="534"/>
    </location>
</feature>
<name>A0A8C4SBM1_ERPCA</name>
<feature type="domain" description="C2" evidence="2">
    <location>
        <begin position="1358"/>
        <end position="1491"/>
    </location>
</feature>
<dbReference type="Pfam" id="PF00168">
    <property type="entry name" value="C2"/>
    <property type="match status" value="3"/>
</dbReference>
<dbReference type="GO" id="GO:0034451">
    <property type="term" value="C:centriolar satellite"/>
    <property type="evidence" value="ECO:0007669"/>
    <property type="project" value="TreeGrafter"/>
</dbReference>
<feature type="region of interest" description="Disordered" evidence="1">
    <location>
        <begin position="1"/>
        <end position="25"/>
    </location>
</feature>
<reference evidence="3" key="3">
    <citation type="submission" date="2025-09" db="UniProtKB">
        <authorList>
            <consortium name="Ensembl"/>
        </authorList>
    </citation>
    <scope>IDENTIFICATION</scope>
</reference>
<feature type="compositionally biased region" description="Polar residues" evidence="1">
    <location>
        <begin position="2059"/>
        <end position="2072"/>
    </location>
</feature>
<organism evidence="3 4">
    <name type="scientific">Erpetoichthys calabaricus</name>
    <name type="common">Rope fish</name>
    <name type="synonym">Calamoichthys calabaricus</name>
    <dbReference type="NCBI Taxonomy" id="27687"/>
    <lineage>
        <taxon>Eukaryota</taxon>
        <taxon>Metazoa</taxon>
        <taxon>Chordata</taxon>
        <taxon>Craniata</taxon>
        <taxon>Vertebrata</taxon>
        <taxon>Euteleostomi</taxon>
        <taxon>Actinopterygii</taxon>
        <taxon>Polypteriformes</taxon>
        <taxon>Polypteridae</taxon>
        <taxon>Erpetoichthys</taxon>
    </lineage>
</organism>
<dbReference type="SMART" id="SM00239">
    <property type="entry name" value="C2"/>
    <property type="match status" value="4"/>
</dbReference>
<dbReference type="CDD" id="cd00030">
    <property type="entry name" value="C2"/>
    <property type="match status" value="1"/>
</dbReference>
<dbReference type="InterPro" id="IPR057537">
    <property type="entry name" value="C2_C2CD3_N"/>
</dbReference>
<dbReference type="SUPFAM" id="SSF49562">
    <property type="entry name" value="C2 domain (Calcium/lipid-binding domain, CaLB)"/>
    <property type="match status" value="4"/>
</dbReference>
<protein>
    <submittedName>
        <fullName evidence="3">C2 domain containing 3 centriole elongation regulator</fullName>
    </submittedName>
</protein>
<evidence type="ECO:0000256" key="1">
    <source>
        <dbReference type="SAM" id="MobiDB-lite"/>
    </source>
</evidence>
<dbReference type="PANTHER" id="PTHR21254">
    <property type="entry name" value="C2 DOMAIN-CONTAINING PROTEIN 3"/>
    <property type="match status" value="1"/>
</dbReference>
<dbReference type="GO" id="GO:0005814">
    <property type="term" value="C:centriole"/>
    <property type="evidence" value="ECO:0007669"/>
    <property type="project" value="TreeGrafter"/>
</dbReference>
<dbReference type="CDD" id="cd08683">
    <property type="entry name" value="C2_C2cd3"/>
    <property type="match status" value="1"/>
</dbReference>
<sequence length="2202" mass="245574">MKHKNPKSTKLGGRRRKASSDVCPSTSLPPLVEGQLRCFLRVTVSKILWTVQKPPTAPYVRLRWWGESSDGTIFRPRDGLQTEQREIKTTARFAIRCGPKQFTSYLTDMGMLVLEVMTKLDHLPLGRVQINGIPKLSPTYSISGFYTIVSPTSEKLGEIQVSLALEPLSETYDSSSPVPTTDTSIDTVPAYFPKSLIGSSAANTPRGRDHLYFQENGKTSKGLPPDAKVEPVLENVRQTFNPQKSEFSREVKPGLSREISTRNEKPIIQASSNVSKDLISVLLDRGNKLRNAMVVSALQSSLDLNSANQDIPIMPNNCDTTPRPEGHVVSSGNLFKNLLESKNNATNSNVLPLSNYPDKELPTDIENRAIHLLLGSVSSPTLNCWDETASPPDSISCASSIYNDCEPSNPLYDESLLEKLFYNLPKSDTSGTDLSSEGEAEQSVVLKHVARKETPDELSEVSTKLKTAREQRSIIATKEAEPRSSVDLSVEQLASLGQISLARLTIENLKIPPDSDQSTPLQKAQKGKPPRPRSARKCTYFVEYHFPNTSSKGETGRAAMATEVTRAVSSKIVGGVVKFQHRSNYPVHFSGLVIEQWWNTDLEFKIYARKSTQKKPVPFGKAYFPLRDVMQSELLHLSSELTIVGLTEDSEKQHFGSLTVYIELNKENKDLQLVNSSTTGADKSKLRDASGAQQNEFLQVDYKKRQYYISDGVTGYSTQPSSPKVQVHMDSPQILNEEPRKNMIQATDTQKDYSLCQQVNYDCEEDDTLFHVLLMVPEGKDFSSGSMKPYNVYLNCKFFGTEEVTRSPVIWGQSQPAFSFLQVTPLTISPRLLERMKNNVMVIEVWKKGSGTSQDTLLGLTKLPLHQFYMSFRDPKVRHLLLQAQYPVVGVDSYMPVIDVFAGCSRGSLRVLLAMGSGEQIISLQRLKTEEEAPDYVIKRPSHFLDQLPNTPLMIDRKETSSREHVFEIKVEKVKGLIPLQSTVWGEADCYVQYYFPTQDPEMDSHILEAAVHLHPYRTTTTLCVPDPVFNDCQTHCLVTPAEVPVQRLLLSACSSQGLSGGGAINFEVWCRYYYPNVREQVVARGILPLSKLCAMVTMQRHQNSGAQNFSLPLTPKIDSSDSDSHIQPTGLIDIFIQYKQVLKTDEQAKTGALSSRAVSVVVQVHRAMGLQAAARAIAERDHSFQYPADVGVNAYVEMQLSFLPESEKRTTRVVAKSFCPDFDHHVEFPCNLMIQRSSGESFSLAELCESGQAIFTICHRGSTYINASRRSKDTILGTVKVHLADLVHKRAGISGWFAVCLLHSNTSVESCLQNFGGGLEVSIGFTHHFDRERVIRVAKSMGWSAGYSEKDESDDCDLTEQALAIQIGIPRLWLPLHCLLLVGKRNLERSTYCYTRYKFYDKEALNSSLRHPVNDDDEVTTVTFKDTQTVEVLRNQCFLWYLKEEKLEIQVWVAFGKERRHRPHDTDRLIGSAYIDLSTLAKKPWKKQTISGVYPLFKRGASDLSGSAVRIHISFVPVGFTSIKEPPLPFKNSYVEDILDKEDERGHIDTFFESDDSTDLQKNKTLIDTAESVSILKVDLKNTFAVNITIERAMHLSLKGCPLIERSGVKPSCCVSCATADTLNPVITPVIEGTDSPIWDYQQRTRLSKEVLLDPHQCLVFKVWHKADVERVIGFASVDLSPLLSGFQSVCGWYNIIDFSGQCQGQIKVGITPQEPVHDLKEKRAATAETTEKGASFQVPSLSYQTSATYNSFPTHITRYPEQLINTSVRSGEASLSERLPTRHNLHMDEVRRFHENLQQGLRQSSLGTQEHPPKSTLFTALRKNLSELEDIQRYFNEKLSNTFPNFSNLDASASGSEHNIQQLQSSHDPEGAELISKSAKLVSEMNSLISGLNERSQGIIPEQHVASPPNNSGIFEIPVPLQSHNKENTLDVHLDLQAINISENISNSASSSLVHEEEAEQNSPHEESLLLELEREEEPCTDEEYEEAVIQPITLNDVTALTDKTSPWSSLVSEPEHFAEQPEGAGEPFSEQNVATEGEQRSDTSPMSDSLDDENPGSPNSAITTVTQGVNEPDTVTAEDLESELPSVSFQPACNVEESNCSEIHVSFLDDDSDQSTKISDVVVIPNFFLPTSHLEASMRALSVTNTCSSASSANVSHGQEKEHFRRPRRQKPNLHSSTISKEETGRIAKIFAAQFSDKK</sequence>
<reference evidence="3" key="1">
    <citation type="submission" date="2021-06" db="EMBL/GenBank/DDBJ databases">
        <authorList>
            <consortium name="Wellcome Sanger Institute Data Sharing"/>
        </authorList>
    </citation>
    <scope>NUCLEOTIDE SEQUENCE [LARGE SCALE GENOMIC DNA]</scope>
</reference>